<keyword evidence="5" id="KW-0560">Oxidoreductase</keyword>
<evidence type="ECO:0000256" key="1">
    <source>
        <dbReference type="ARBA" id="ARBA00005168"/>
    </source>
</evidence>
<dbReference type="PANTHER" id="PTHR10755:SF0">
    <property type="entry name" value="OXYGEN-DEPENDENT COPROPORPHYRINOGEN-III OXIDASE, MITOCHONDRIAL"/>
    <property type="match status" value="1"/>
</dbReference>
<dbReference type="EC" id="1.3.3.3" evidence="4"/>
<gene>
    <name evidence="8" type="ORF">T551_02184</name>
</gene>
<dbReference type="SUPFAM" id="SSF102886">
    <property type="entry name" value="Coproporphyrinogen III oxidase"/>
    <property type="match status" value="1"/>
</dbReference>
<evidence type="ECO:0000256" key="4">
    <source>
        <dbReference type="ARBA" id="ARBA00012869"/>
    </source>
</evidence>
<comment type="caution">
    <text evidence="8">The sequence shown here is derived from an EMBL/GenBank/DDBJ whole genome shotgun (WGS) entry which is preliminary data.</text>
</comment>
<dbReference type="VEuPathDB" id="FungiDB:T551_02184"/>
<dbReference type="InterPro" id="IPR001260">
    <property type="entry name" value="Coprogen_oxidase_aer"/>
</dbReference>
<evidence type="ECO:0000313" key="9">
    <source>
        <dbReference type="Proteomes" id="UP000053447"/>
    </source>
</evidence>
<dbReference type="STRING" id="1408657.A0A0W4ZMI5"/>
<dbReference type="Gene3D" id="3.40.1500.10">
    <property type="entry name" value="Coproporphyrinogen III oxidase, aerobic"/>
    <property type="match status" value="1"/>
</dbReference>
<evidence type="ECO:0000313" key="8">
    <source>
        <dbReference type="EMBL" id="KTW29568.1"/>
    </source>
</evidence>
<dbReference type="GO" id="GO:0004109">
    <property type="term" value="F:coproporphyrinogen oxidase activity"/>
    <property type="evidence" value="ECO:0007669"/>
    <property type="project" value="UniProtKB-EC"/>
</dbReference>
<dbReference type="InterPro" id="IPR018375">
    <property type="entry name" value="Coprogen_oxidase_CS"/>
</dbReference>
<dbReference type="EMBL" id="LFWA01000009">
    <property type="protein sequence ID" value="KTW29568.1"/>
    <property type="molecule type" value="Genomic_DNA"/>
</dbReference>
<evidence type="ECO:0000256" key="2">
    <source>
        <dbReference type="ARBA" id="ARBA00010644"/>
    </source>
</evidence>
<dbReference type="PANTHER" id="PTHR10755">
    <property type="entry name" value="COPROPORPHYRINOGEN III OXIDASE, MITOCHONDRIAL"/>
    <property type="match status" value="1"/>
</dbReference>
<dbReference type="PROSITE" id="PS01021">
    <property type="entry name" value="COPROGEN_OXIDASE"/>
    <property type="match status" value="1"/>
</dbReference>
<dbReference type="AlphaFoldDB" id="A0A0W4ZMI5"/>
<dbReference type="eggNOG" id="KOG1518">
    <property type="taxonomic scope" value="Eukaryota"/>
</dbReference>
<comment type="subunit">
    <text evidence="3">Homodimer.</text>
</comment>
<name>A0A0W4ZMI5_PNEJ7</name>
<evidence type="ECO:0000256" key="6">
    <source>
        <dbReference type="ARBA" id="ARBA00023133"/>
    </source>
</evidence>
<keyword evidence="6" id="KW-0350">Heme biosynthesis</keyword>
<dbReference type="Pfam" id="PF01218">
    <property type="entry name" value="Coprogen_oxidas"/>
    <property type="match status" value="1"/>
</dbReference>
<protein>
    <recommendedName>
        <fullName evidence="4">coproporphyrinogen oxidase</fullName>
        <ecNumber evidence="4">1.3.3.3</ecNumber>
    </recommendedName>
</protein>
<keyword evidence="7" id="KW-0627">Porphyrin biosynthesis</keyword>
<proteinExistence type="inferred from homology"/>
<reference evidence="9" key="1">
    <citation type="journal article" date="2016" name="Nat. Commun.">
        <title>Genome analysis of three Pneumocystis species reveals adaptation mechanisms to life exclusively in mammalian hosts.</title>
        <authorList>
            <person name="Ma L."/>
            <person name="Chen Z."/>
            <person name="Huang D.W."/>
            <person name="Kutty G."/>
            <person name="Ishihara M."/>
            <person name="Wang H."/>
            <person name="Abouelleil A."/>
            <person name="Bishop L."/>
            <person name="Davey E."/>
            <person name="Deng R."/>
            <person name="Deng X."/>
            <person name="Fan L."/>
            <person name="Fantoni G."/>
            <person name="Fitzgerald M."/>
            <person name="Gogineni E."/>
            <person name="Goldberg J.M."/>
            <person name="Handley G."/>
            <person name="Hu X."/>
            <person name="Huber C."/>
            <person name="Jiao X."/>
            <person name="Jones K."/>
            <person name="Levin J.Z."/>
            <person name="Liu Y."/>
            <person name="Macdonald P."/>
            <person name="Melnikov A."/>
            <person name="Raley C."/>
            <person name="Sassi M."/>
            <person name="Sherman B.T."/>
            <person name="Song X."/>
            <person name="Sykes S."/>
            <person name="Tran B."/>
            <person name="Walsh L."/>
            <person name="Xia Y."/>
            <person name="Yang J."/>
            <person name="Young S."/>
            <person name="Zeng Q."/>
            <person name="Zheng X."/>
            <person name="Stephens R."/>
            <person name="Nusbaum C."/>
            <person name="Birren B.W."/>
            <person name="Azadi P."/>
            <person name="Lempicki R.A."/>
            <person name="Cuomo C.A."/>
            <person name="Kovacs J.A."/>
        </authorList>
    </citation>
    <scope>NUCLEOTIDE SEQUENCE [LARGE SCALE GENOMIC DNA]</scope>
    <source>
        <strain evidence="9">RU7</strain>
    </source>
</reference>
<comment type="pathway">
    <text evidence="1">Porphyrin-containing compound metabolism; protoporphyrin-IX biosynthesis; protoporphyrinogen-IX from coproporphyrinogen-III (O2 route): step 1/1.</text>
</comment>
<sequence>MIHRQAFHFNFENSFILFRYIQAPKPLSIFPINEFKRFSISSWLYLNKNLSFLFEKPLFSFTHYLEHPTHLIQLNQLHFIFQNVFSKKLSLWGMRFTWFVLCSIFIYVNKNQNFVVQCQSINQELIGNESKTGENTSIFKRMEELVKIKQKEIIEALQVIDGQKFEEDSWERDGIVGKTCVLQKGNVIEKSGVNISVVKRNLPYDTIEKMRQNHQCLINLGKLLDFHVCGLSIVVHPHNPMAPSIHINYRYFEVEDNDGSPKIWWFGGGADLTPSYLFDEDAIHFHSTYKEVCDRYDKGYYPKFKKWCDQYFYIKHRGETRGIGGIFFDDLDNKDPEELFSFIKDCIDAFLPSYIPILLRRKDMEYTPEERHFQQIRRGRYVEFNMIYDRGTAFGLSIPSSRIESILIALPFTASWEYQYVPKDPREKRLIEILKNPKEWI</sequence>
<dbReference type="RefSeq" id="XP_018229399.1">
    <property type="nucleotide sequence ID" value="XM_018374447.1"/>
</dbReference>
<evidence type="ECO:0000256" key="3">
    <source>
        <dbReference type="ARBA" id="ARBA00011738"/>
    </source>
</evidence>
<evidence type="ECO:0000256" key="5">
    <source>
        <dbReference type="ARBA" id="ARBA00023002"/>
    </source>
</evidence>
<dbReference type="UniPathway" id="UPA00251">
    <property type="reaction ID" value="UER00322"/>
</dbReference>
<dbReference type="GeneID" id="28940702"/>
<comment type="similarity">
    <text evidence="2">Belongs to the aerobic coproporphyrinogen-III oxidase family.</text>
</comment>
<evidence type="ECO:0000256" key="7">
    <source>
        <dbReference type="ARBA" id="ARBA00023244"/>
    </source>
</evidence>
<dbReference type="GO" id="GO:0005829">
    <property type="term" value="C:cytosol"/>
    <property type="evidence" value="ECO:0007669"/>
    <property type="project" value="EnsemblFungi"/>
</dbReference>
<dbReference type="GO" id="GO:0006782">
    <property type="term" value="P:protoporphyrinogen IX biosynthetic process"/>
    <property type="evidence" value="ECO:0007669"/>
    <property type="project" value="UniProtKB-UniPathway"/>
</dbReference>
<dbReference type="OrthoDB" id="15318at2759"/>
<dbReference type="Proteomes" id="UP000053447">
    <property type="component" value="Unassembled WGS sequence"/>
</dbReference>
<dbReference type="FunFam" id="3.40.1500.10:FF:000002">
    <property type="entry name" value="oxygen-dependent coproporphyrinogen-III oxidase, mitochondrial"/>
    <property type="match status" value="1"/>
</dbReference>
<organism evidence="8 9">
    <name type="scientific">Pneumocystis jirovecii (strain RU7)</name>
    <name type="common">Human pneumocystis pneumonia agent</name>
    <dbReference type="NCBI Taxonomy" id="1408657"/>
    <lineage>
        <taxon>Eukaryota</taxon>
        <taxon>Fungi</taxon>
        <taxon>Dikarya</taxon>
        <taxon>Ascomycota</taxon>
        <taxon>Taphrinomycotina</taxon>
        <taxon>Pneumocystomycetes</taxon>
        <taxon>Pneumocystaceae</taxon>
        <taxon>Pneumocystis</taxon>
    </lineage>
</organism>
<dbReference type="InterPro" id="IPR036406">
    <property type="entry name" value="Coprogen_oxidase_aer_sf"/>
</dbReference>
<keyword evidence="9" id="KW-1185">Reference proteome</keyword>
<dbReference type="PRINTS" id="PR00073">
    <property type="entry name" value="COPRGNOXDASE"/>
</dbReference>
<accession>A0A0W4ZMI5</accession>
<dbReference type="NCBIfam" id="NF003727">
    <property type="entry name" value="PRK05330.1"/>
    <property type="match status" value="1"/>
</dbReference>